<accession>A0ABQ4CSM8</accession>
<dbReference type="InterPro" id="IPR011050">
    <property type="entry name" value="Pectin_lyase_fold/virulence"/>
</dbReference>
<evidence type="ECO:0008006" key="4">
    <source>
        <dbReference type="Google" id="ProtNLM"/>
    </source>
</evidence>
<evidence type="ECO:0000313" key="3">
    <source>
        <dbReference type="Proteomes" id="UP000604117"/>
    </source>
</evidence>
<comment type="caution">
    <text evidence="2">The sequence shown here is derived from an EMBL/GenBank/DDBJ whole genome shotgun (WGS) entry which is preliminary data.</text>
</comment>
<organism evidence="2 3">
    <name type="scientific">Asanoa siamensis</name>
    <dbReference type="NCBI Taxonomy" id="926357"/>
    <lineage>
        <taxon>Bacteria</taxon>
        <taxon>Bacillati</taxon>
        <taxon>Actinomycetota</taxon>
        <taxon>Actinomycetes</taxon>
        <taxon>Micromonosporales</taxon>
        <taxon>Micromonosporaceae</taxon>
        <taxon>Asanoa</taxon>
    </lineage>
</organism>
<reference evidence="2 3" key="1">
    <citation type="submission" date="2021-01" db="EMBL/GenBank/DDBJ databases">
        <title>Whole genome shotgun sequence of Asanoa siamensis NBRC 107932.</title>
        <authorList>
            <person name="Komaki H."/>
            <person name="Tamura T."/>
        </authorList>
    </citation>
    <scope>NUCLEOTIDE SEQUENCE [LARGE SCALE GENOMIC DNA]</scope>
    <source>
        <strain evidence="2 3">NBRC 107932</strain>
    </source>
</reference>
<gene>
    <name evidence="2" type="ORF">Asi02nite_38120</name>
</gene>
<sequence length="865" mass="88160">MADPFATLPRDHLDHGGVREMRVGRGLALVSVGVLTATGLSVTGGSAADSTLYVAQERCVRGAEEGTHSRPFCEINDAAKVVRPGQTVAVDQGSYNESVVVPSGEPGKPVTFSGYSGPQSRTYVRPGFRLSGVHDVVIEGFGIGQALQSGPAVLVENSGDVTIRNGAISAGRVPGLQIKDGSHRVTISGMTGFGSGAPAFAIGPGATDTLLTGTSVQVWRSDPAGAFGPGVSVVDAPRTTITNNTVLGDCRDALEVSGASGGFKLYNSVLGTKLYPATVLPENPCAERPFPDPATLTALTVTGAATTDSEIDYNLLDPTYGAPYVWDGTTYPDQATFHATTGRGAHDIAADPWVVGPHGSPASSVPVGPSPAIDSALATAPGIQPVDLHGNGRADKPDTPNSGGGYVDRGAIELLPTPTFTSTIERAAGGGSLETVTTATLTFPWTMNGPAGTFSFATDGKQAIVNRTGSARLTHDRAGVGCVDVRFDLGGFRGYLPSGEQSRCLVLGASYTSVTPQRVLDTRPALGPVGQNAEIEFALPAAAAGASAVVLNVTATEPSTSGYLKVYPAGGEAEPTASNLNYAAGQTIANLVTVKVVNGKVRVRNGGRGTTHVIADLAGYYGNSGDGLTAGTPARVLDTRSTSAIGPQGRVTVDLSSRLPAGATAAVLNLTVTGATNGGLFTAYPPGADVPTASNVNFVAGQTVNNMVIAPVVDGKVAFAHTGKGTVHLIADLAGAFAPGDRDTYLPTAPSRLVDTRTATPVGPGQTVRVFVDRSECGTTGCGPRTAVVANLTVTEAARSGYLTVYPYGQDRPTQSVLNFNAGQTAASLVTVGLGEDSFLVYNGGKGTAHVLVDQAGFYLAPANQ</sequence>
<dbReference type="SUPFAM" id="SSF51126">
    <property type="entry name" value="Pectin lyase-like"/>
    <property type="match status" value="1"/>
</dbReference>
<dbReference type="InterPro" id="IPR012334">
    <property type="entry name" value="Pectin_lyas_fold"/>
</dbReference>
<name>A0ABQ4CSM8_9ACTN</name>
<keyword evidence="3" id="KW-1185">Reference proteome</keyword>
<proteinExistence type="predicted"/>
<dbReference type="Proteomes" id="UP000604117">
    <property type="component" value="Unassembled WGS sequence"/>
</dbReference>
<protein>
    <recommendedName>
        <fullName evidence="4">Right handed beta helix region</fullName>
    </recommendedName>
</protein>
<dbReference type="EMBL" id="BONE01000029">
    <property type="protein sequence ID" value="GIF74294.1"/>
    <property type="molecule type" value="Genomic_DNA"/>
</dbReference>
<evidence type="ECO:0000313" key="2">
    <source>
        <dbReference type="EMBL" id="GIF74294.1"/>
    </source>
</evidence>
<dbReference type="Gene3D" id="2.160.20.10">
    <property type="entry name" value="Single-stranded right-handed beta-helix, Pectin lyase-like"/>
    <property type="match status" value="1"/>
</dbReference>
<evidence type="ECO:0000256" key="1">
    <source>
        <dbReference type="SAM" id="MobiDB-lite"/>
    </source>
</evidence>
<feature type="region of interest" description="Disordered" evidence="1">
    <location>
        <begin position="382"/>
        <end position="404"/>
    </location>
</feature>